<evidence type="ECO:0000313" key="9">
    <source>
        <dbReference type="RefSeq" id="XP_005100959.2"/>
    </source>
</evidence>
<feature type="domain" description="C2H2-type" evidence="7">
    <location>
        <begin position="1437"/>
        <end position="1465"/>
    </location>
</feature>
<evidence type="ECO:0000256" key="1">
    <source>
        <dbReference type="ARBA" id="ARBA00022723"/>
    </source>
</evidence>
<dbReference type="SUPFAM" id="SSF57667">
    <property type="entry name" value="beta-beta-alpha zinc fingers"/>
    <property type="match status" value="12"/>
</dbReference>
<feature type="domain" description="C2H2-type" evidence="7">
    <location>
        <begin position="635"/>
        <end position="663"/>
    </location>
</feature>
<feature type="domain" description="C2H2-type" evidence="7">
    <location>
        <begin position="351"/>
        <end position="378"/>
    </location>
</feature>
<feature type="domain" description="C2H2-type" evidence="7">
    <location>
        <begin position="1260"/>
        <end position="1287"/>
    </location>
</feature>
<dbReference type="PANTHER" id="PTHR24379:SF127">
    <property type="entry name" value="BLOODY FINGERS-RELATED"/>
    <property type="match status" value="1"/>
</dbReference>
<organism evidence="8 9">
    <name type="scientific">Aplysia californica</name>
    <name type="common">California sea hare</name>
    <dbReference type="NCBI Taxonomy" id="6500"/>
    <lineage>
        <taxon>Eukaryota</taxon>
        <taxon>Metazoa</taxon>
        <taxon>Spiralia</taxon>
        <taxon>Lophotrochozoa</taxon>
        <taxon>Mollusca</taxon>
        <taxon>Gastropoda</taxon>
        <taxon>Heterobranchia</taxon>
        <taxon>Euthyneura</taxon>
        <taxon>Tectipleura</taxon>
        <taxon>Aplysiida</taxon>
        <taxon>Aplysioidea</taxon>
        <taxon>Aplysiidae</taxon>
        <taxon>Aplysia</taxon>
    </lineage>
</organism>
<dbReference type="Pfam" id="PF00096">
    <property type="entry name" value="zf-C2H2"/>
    <property type="match status" value="7"/>
</dbReference>
<evidence type="ECO:0000259" key="7">
    <source>
        <dbReference type="PROSITE" id="PS50157"/>
    </source>
</evidence>
<keyword evidence="3 5" id="KW-0863">Zinc-finger</keyword>
<evidence type="ECO:0000256" key="3">
    <source>
        <dbReference type="ARBA" id="ARBA00022771"/>
    </source>
</evidence>
<feature type="region of interest" description="Disordered" evidence="6">
    <location>
        <begin position="1"/>
        <end position="22"/>
    </location>
</feature>
<feature type="domain" description="C2H2-type" evidence="7">
    <location>
        <begin position="1603"/>
        <end position="1630"/>
    </location>
</feature>
<feature type="compositionally biased region" description="Basic and acidic residues" evidence="6">
    <location>
        <begin position="505"/>
        <end position="515"/>
    </location>
</feature>
<gene>
    <name evidence="9" type="primary">LOC101857884</name>
</gene>
<dbReference type="RefSeq" id="XP_005100959.2">
    <property type="nucleotide sequence ID" value="XM_005100902.3"/>
</dbReference>
<evidence type="ECO:0000256" key="5">
    <source>
        <dbReference type="PROSITE-ProRule" id="PRU00042"/>
    </source>
</evidence>
<evidence type="ECO:0000256" key="4">
    <source>
        <dbReference type="ARBA" id="ARBA00022833"/>
    </source>
</evidence>
<reference evidence="9" key="1">
    <citation type="submission" date="2025-08" db="UniProtKB">
        <authorList>
            <consortium name="RefSeq"/>
        </authorList>
    </citation>
    <scope>IDENTIFICATION</scope>
</reference>
<keyword evidence="1" id="KW-0479">Metal-binding</keyword>
<dbReference type="SMART" id="SM00355">
    <property type="entry name" value="ZnF_C2H2"/>
    <property type="match status" value="30"/>
</dbReference>
<feature type="region of interest" description="Disordered" evidence="6">
    <location>
        <begin position="501"/>
        <end position="521"/>
    </location>
</feature>
<feature type="domain" description="C2H2-type" evidence="7">
    <location>
        <begin position="1125"/>
        <end position="1152"/>
    </location>
</feature>
<feature type="domain" description="C2H2-type" evidence="7">
    <location>
        <begin position="1378"/>
        <end position="1405"/>
    </location>
</feature>
<keyword evidence="4" id="KW-0862">Zinc</keyword>
<feature type="domain" description="C2H2-type" evidence="7">
    <location>
        <begin position="529"/>
        <end position="556"/>
    </location>
</feature>
<dbReference type="InterPro" id="IPR013087">
    <property type="entry name" value="Znf_C2H2_type"/>
</dbReference>
<sequence length="1803" mass="205517">MADVNKHCDNQTGQGSTDSDRISEELKSAASALLELLKNKNVNTTDLSSVKEIHELANLLSQSNRGIEPTGENKSKVDIPGFSATSEDSSHGFGCKILDHCIPDVQVTMGQDHDTDSLLSDTLTSKVQSEKSKSSVELRDQISAEDEDMVHALTETYEVPHNIVSAKVLTSDQWEGGDDKNCVEKIKIEEDMNPSTSMDLDAMVVKVNSSSSGNTSYAILELGSSRMAIENMNVISENVLIQDIKTENETVSGVNLLEEHLDGDHVLTKTKFMMKSWNKKQDGEGKPHHCRLCGLRYQKKCALKRHMIWKHQEYLTAQGLFDKLKDLETVSTGQCFKNMESSLHTESKNKYVCPLCGKLFKQQTYLKAHFLMHIQDTPYFCKFCRKCFKTDVMLSDHMMELHASQFKMKRKKSTHDGSADIRTSMSLKCSECDKTFSSKKSLEFHLEIHKDKKHYACKLCDKTFLQHRIYDLKRHIRQTHGKLEVERHILYLDSSSLQDVSYKNEPGERRKEGSLRKNKKDSKSSQILFKCPYCPKVSKYSGNLKYHMEIHTNDRKYSCKICGKAFLSHRKNDLQRHIKQTHGIAENAEKYMKYLAVKKGDSASSADHQSKGELFTISEGGVEIPKKRGKPSKLVGCEICGDVFKNKAELQVHALEQHEEHYTCVPKVEALDHDSNITSIIIDDPFAGPSGSSSVDGSQVLPHDVPPSVVANVEDVNSVLSSLPYHSCDGDQVKTVVKRSGPGDDSKMYKCPLCPKVMKYAYSLKYHMNVHENAKGFACRLCNKTFLTHKKYDLKRHIKYTHHVTEVEKYIISADSLSHRNLILKQKQLHVSAAHEKDKKAGDVGISEQKQDRRKQVKNVRKSKRITARKSKEIQEDDVSINIIEISSQNACTTDAVNSNETEYECPVCKELFHGEVQFKKHVGSHKSKKYVCHLCNKSYDNIKVLRSHIKQTHVVGNSDLINEAIDLYCSNCGQQFFSSQDLERHYLRRDCAMLGKKQQSQNRNLRKAEVESVYERNESTLETNGIPTGSDTHFESVVGKDIGRARRKPPVLKSVYICFYCKKDCLTKKYLVQHLWTHERTKRYRCKLCDMSFNRIFELTMHMSDSHENEQIPIDELSEAGQKHVCSLCGESFKNRYILKNHYVIHNGTKTNKCKICDKMFTRYSDVKRHIRQMHDRQENIRDLDEFVERMTVEDATSASVSNEHVGFGGMTGTLPVNCSFSDETQNNSANFGEPEGLTLPEHISITEENTDRELSVPLSCDVCQSEFSSVNALQMHRLVHVLPEREKCEFCDKSFFHLDRHIWEMHEDEVTAKSKEDSNAVTEHGESCRSSDFSCELYLCVLCGNETSEPRSESGACSSCSLLAHQNVSEVQMPHYCCSICGLKVMDADTLQRHLASHEEDKERPHKCDQCEKAFKTKRAWELHVIDHSNSKDCYCCEECGLTFSCLYKVRRHRHSVHQKHKPKATHFSCHICLFKSKSSEHLWDHLDIHSSNDELVCPFCDKVFMGPGELAVHGRNVHAGSDRQFSCPRCHFVTEEKYLLEKHMRVMHPEFQGHSCNFCESKFLLLHDLRFHVISKHEKKNTRNLSIQELALRGKYKGPFPCTECPKIFQRRVSLNAHMRVHFGVYKHACDFCEKKFRTPAEWRIHRRLHTKEKPYACQYCDATFSRQSSWVRHKRKHLGELPHLCEICGGRFTALKGLHKHKLIHEREAAREGSAAQQTICVEAIQADTSQLAQIPMNVSQSTVTSFVVKTIPEGDEGSTYETTYILPSDSIVIETGDGTADIILATGGTYQAAAYTAV</sequence>
<evidence type="ECO:0000313" key="8">
    <source>
        <dbReference type="Proteomes" id="UP000694888"/>
    </source>
</evidence>
<feature type="domain" description="C2H2-type" evidence="7">
    <location>
        <begin position="931"/>
        <end position="954"/>
    </location>
</feature>
<feature type="domain" description="C2H2-type" evidence="7">
    <location>
        <begin position="1498"/>
        <end position="1526"/>
    </location>
</feature>
<evidence type="ECO:0000256" key="2">
    <source>
        <dbReference type="ARBA" id="ARBA00022737"/>
    </source>
</evidence>
<feature type="domain" description="C2H2-type" evidence="7">
    <location>
        <begin position="427"/>
        <end position="454"/>
    </location>
</feature>
<feature type="domain" description="C2H2-type" evidence="7">
    <location>
        <begin position="1408"/>
        <end position="1435"/>
    </location>
</feature>
<feature type="domain" description="C2H2-type" evidence="7">
    <location>
        <begin position="1631"/>
        <end position="1658"/>
    </location>
</feature>
<name>A0ABM0JT95_APLCA</name>
<feature type="domain" description="C2H2-type" evidence="7">
    <location>
        <begin position="1687"/>
        <end position="1714"/>
    </location>
</feature>
<protein>
    <submittedName>
        <fullName evidence="9">Zinc finger protein 729</fullName>
    </submittedName>
</protein>
<feature type="domain" description="C2H2-type" evidence="7">
    <location>
        <begin position="968"/>
        <end position="999"/>
    </location>
</feature>
<feature type="domain" description="C2H2-type" evidence="7">
    <location>
        <begin position="904"/>
        <end position="931"/>
    </location>
</feature>
<dbReference type="PROSITE" id="PS50157">
    <property type="entry name" value="ZINC_FINGER_C2H2_2"/>
    <property type="match status" value="21"/>
</dbReference>
<keyword evidence="8" id="KW-1185">Reference proteome</keyword>
<feature type="region of interest" description="Disordered" evidence="6">
    <location>
        <begin position="834"/>
        <end position="857"/>
    </location>
</feature>
<accession>A0ABM0JT95</accession>
<feature type="domain" description="C2H2-type" evidence="7">
    <location>
        <begin position="1659"/>
        <end position="1686"/>
    </location>
</feature>
<dbReference type="Proteomes" id="UP000694888">
    <property type="component" value="Unplaced"/>
</dbReference>
<evidence type="ECO:0000256" key="6">
    <source>
        <dbReference type="SAM" id="MobiDB-lite"/>
    </source>
</evidence>
<proteinExistence type="predicted"/>
<feature type="domain" description="C2H2-type" evidence="7">
    <location>
        <begin position="1085"/>
        <end position="1113"/>
    </location>
</feature>
<feature type="domain" description="C2H2-type" evidence="7">
    <location>
        <begin position="749"/>
        <end position="776"/>
    </location>
</feature>
<dbReference type="PROSITE" id="PS00028">
    <property type="entry name" value="ZINC_FINGER_C2H2_1"/>
    <property type="match status" value="22"/>
</dbReference>
<keyword evidence="2" id="KW-0677">Repeat</keyword>
<dbReference type="PANTHER" id="PTHR24379">
    <property type="entry name" value="KRAB AND ZINC FINGER DOMAIN-CONTAINING"/>
    <property type="match status" value="1"/>
</dbReference>
<feature type="domain" description="C2H2-type" evidence="7">
    <location>
        <begin position="379"/>
        <end position="407"/>
    </location>
</feature>
<dbReference type="InterPro" id="IPR036236">
    <property type="entry name" value="Znf_C2H2_sf"/>
</dbReference>
<dbReference type="GeneID" id="101857884"/>
<dbReference type="Gene3D" id="3.30.160.60">
    <property type="entry name" value="Classic Zinc Finger"/>
    <property type="match status" value="16"/>
</dbReference>
<feature type="domain" description="C2H2-type" evidence="7">
    <location>
        <begin position="1153"/>
        <end position="1181"/>
    </location>
</feature>